<sequence length="202" mass="22101">MKLLVIILSCTLPCAFAQDVTSNPISLTISGDSLICSGVCRTLEVSLISSNNSDHDVHVYGLKNGGPYPVSFSLSELCDTENVGTGIGFAIYSGSTQMKPILTTGGNRKNRRVTKEKLDSALLKTKVDFLKSGMVLKKHESITLEKMVPLEDFNFGPGIYYLQIAYYCGKESLNILNLENRNSPLTNLFQGCATSFKIPIYN</sequence>
<dbReference type="Proteomes" id="UP001597112">
    <property type="component" value="Unassembled WGS sequence"/>
</dbReference>
<keyword evidence="3" id="KW-1185">Reference proteome</keyword>
<keyword evidence="1" id="KW-0732">Signal</keyword>
<evidence type="ECO:0000313" key="3">
    <source>
        <dbReference type="Proteomes" id="UP001597112"/>
    </source>
</evidence>
<dbReference type="EMBL" id="JBHTKA010000001">
    <property type="protein sequence ID" value="MFD0998707.1"/>
    <property type="molecule type" value="Genomic_DNA"/>
</dbReference>
<evidence type="ECO:0000313" key="2">
    <source>
        <dbReference type="EMBL" id="MFD0998707.1"/>
    </source>
</evidence>
<organism evidence="2 3">
    <name type="scientific">Ohtaekwangia kribbensis</name>
    <dbReference type="NCBI Taxonomy" id="688913"/>
    <lineage>
        <taxon>Bacteria</taxon>
        <taxon>Pseudomonadati</taxon>
        <taxon>Bacteroidota</taxon>
        <taxon>Cytophagia</taxon>
        <taxon>Cytophagales</taxon>
        <taxon>Fulvivirgaceae</taxon>
        <taxon>Ohtaekwangia</taxon>
    </lineage>
</organism>
<feature type="signal peptide" evidence="1">
    <location>
        <begin position="1"/>
        <end position="17"/>
    </location>
</feature>
<dbReference type="RefSeq" id="WP_377575850.1">
    <property type="nucleotide sequence ID" value="NZ_JBHTKA010000001.1"/>
</dbReference>
<reference evidence="3" key="1">
    <citation type="journal article" date="2019" name="Int. J. Syst. Evol. Microbiol.">
        <title>The Global Catalogue of Microorganisms (GCM) 10K type strain sequencing project: providing services to taxonomists for standard genome sequencing and annotation.</title>
        <authorList>
            <consortium name="The Broad Institute Genomics Platform"/>
            <consortium name="The Broad Institute Genome Sequencing Center for Infectious Disease"/>
            <person name="Wu L."/>
            <person name="Ma J."/>
        </authorList>
    </citation>
    <scope>NUCLEOTIDE SEQUENCE [LARGE SCALE GENOMIC DNA]</scope>
    <source>
        <strain evidence="3">CCUG 58938</strain>
    </source>
</reference>
<name>A0ABW3JXY0_9BACT</name>
<accession>A0ABW3JXY0</accession>
<proteinExistence type="predicted"/>
<evidence type="ECO:0000256" key="1">
    <source>
        <dbReference type="SAM" id="SignalP"/>
    </source>
</evidence>
<comment type="caution">
    <text evidence="2">The sequence shown here is derived from an EMBL/GenBank/DDBJ whole genome shotgun (WGS) entry which is preliminary data.</text>
</comment>
<feature type="chain" id="PRO_5046636339" evidence="1">
    <location>
        <begin position="18"/>
        <end position="202"/>
    </location>
</feature>
<gene>
    <name evidence="2" type="ORF">ACFQ21_05285</name>
</gene>
<protein>
    <submittedName>
        <fullName evidence="2">Uncharacterized protein</fullName>
    </submittedName>
</protein>